<accession>A0A8J6GL69</accession>
<sequence length="207" mass="22592">MVIFLLVLPFLDPKRSMASTMFMPSFTFPKDHMFAIQPLSLGGADKKLGTVCVWSSICHGQDARTCMLQDEVLILKFFSVDGSAASAIMACEVTTLTHESWNNPVKGRTLISKSFLSSAQSMKVFCCLWNFVCKQLEGDVAQGLAISGDVEEHGGADHGCSKRREGTAAAAKPLNVLLSSIYKLQHQGMLEEAACWFQAAQRLSPPK</sequence>
<keyword evidence="1" id="KW-0732">Signal</keyword>
<feature type="chain" id="PRO_5035251033" evidence="1">
    <location>
        <begin position="19"/>
        <end position="207"/>
    </location>
</feature>
<reference evidence="2" key="1">
    <citation type="submission" date="2020-03" db="EMBL/GenBank/DDBJ databases">
        <title>Studies in the Genomics of Life Span.</title>
        <authorList>
            <person name="Glass D."/>
        </authorList>
    </citation>
    <scope>NUCLEOTIDE SEQUENCE</scope>
    <source>
        <strain evidence="2">LTLLF</strain>
        <tissue evidence="2">Muscle</tissue>
    </source>
</reference>
<comment type="caution">
    <text evidence="2">The sequence shown here is derived from an EMBL/GenBank/DDBJ whole genome shotgun (WGS) entry which is preliminary data.</text>
</comment>
<proteinExistence type="predicted"/>
<dbReference type="AlphaFoldDB" id="A0A8J6GL69"/>
<dbReference type="EMBL" id="JAATJU010022000">
    <property type="protein sequence ID" value="KAH0512327.1"/>
    <property type="molecule type" value="Genomic_DNA"/>
</dbReference>
<gene>
    <name evidence="2" type="ORF">LTLLF_144570</name>
</gene>
<dbReference type="Proteomes" id="UP000710432">
    <property type="component" value="Unassembled WGS sequence"/>
</dbReference>
<name>A0A8J6GL69_MICOH</name>
<feature type="signal peptide" evidence="1">
    <location>
        <begin position="1"/>
        <end position="18"/>
    </location>
</feature>
<protein>
    <submittedName>
        <fullName evidence="2">Uncharacterized protein</fullName>
    </submittedName>
</protein>
<evidence type="ECO:0000313" key="2">
    <source>
        <dbReference type="EMBL" id="KAH0512327.1"/>
    </source>
</evidence>
<evidence type="ECO:0000313" key="3">
    <source>
        <dbReference type="Proteomes" id="UP000710432"/>
    </source>
</evidence>
<organism evidence="2 3">
    <name type="scientific">Microtus ochrogaster</name>
    <name type="common">Prairie vole</name>
    <dbReference type="NCBI Taxonomy" id="79684"/>
    <lineage>
        <taxon>Eukaryota</taxon>
        <taxon>Metazoa</taxon>
        <taxon>Chordata</taxon>
        <taxon>Craniata</taxon>
        <taxon>Vertebrata</taxon>
        <taxon>Euteleostomi</taxon>
        <taxon>Mammalia</taxon>
        <taxon>Eutheria</taxon>
        <taxon>Euarchontoglires</taxon>
        <taxon>Glires</taxon>
        <taxon>Rodentia</taxon>
        <taxon>Myomorpha</taxon>
        <taxon>Muroidea</taxon>
        <taxon>Cricetidae</taxon>
        <taxon>Arvicolinae</taxon>
        <taxon>Microtus</taxon>
    </lineage>
</organism>
<evidence type="ECO:0000256" key="1">
    <source>
        <dbReference type="SAM" id="SignalP"/>
    </source>
</evidence>